<keyword evidence="6" id="KW-0493">Microtubule</keyword>
<feature type="region of interest" description="Disordered" evidence="13">
    <location>
        <begin position="12"/>
        <end position="35"/>
    </location>
</feature>
<dbReference type="GO" id="GO:0035721">
    <property type="term" value="P:intraciliary retrograde transport"/>
    <property type="evidence" value="ECO:0007669"/>
    <property type="project" value="InterPro"/>
</dbReference>
<dbReference type="InterPro" id="IPR040045">
    <property type="entry name" value="DYNC2LI1"/>
</dbReference>
<evidence type="ECO:0000256" key="12">
    <source>
        <dbReference type="ARBA" id="ARBA00023273"/>
    </source>
</evidence>
<evidence type="ECO:0000256" key="2">
    <source>
        <dbReference type="ARBA" id="ARBA00006831"/>
    </source>
</evidence>
<name>A0A3P7JB85_STRVU</name>
<evidence type="ECO:0000256" key="9">
    <source>
        <dbReference type="ARBA" id="ARBA00023069"/>
    </source>
</evidence>
<feature type="compositionally biased region" description="Basic and acidic residues" evidence="13">
    <location>
        <begin position="12"/>
        <end position="31"/>
    </location>
</feature>
<dbReference type="AlphaFoldDB" id="A0A3P7JB85"/>
<keyword evidence="10" id="KW-0505">Motor protein</keyword>
<keyword evidence="15" id="KW-1185">Reference proteome</keyword>
<evidence type="ECO:0000256" key="7">
    <source>
        <dbReference type="ARBA" id="ARBA00022794"/>
    </source>
</evidence>
<keyword evidence="5" id="KW-0963">Cytoplasm</keyword>
<keyword evidence="9" id="KW-0969">Cilium</keyword>
<dbReference type="PANTHER" id="PTHR13236">
    <property type="entry name" value="DYNEIN 2 LIGHT INTERMEDIATE CHAIN, ISOFORM 2"/>
    <property type="match status" value="1"/>
</dbReference>
<dbReference type="GO" id="GO:0005874">
    <property type="term" value="C:microtubule"/>
    <property type="evidence" value="ECO:0007669"/>
    <property type="project" value="UniProtKB-KW"/>
</dbReference>
<evidence type="ECO:0000256" key="10">
    <source>
        <dbReference type="ARBA" id="ARBA00023175"/>
    </source>
</evidence>
<dbReference type="Gene3D" id="3.40.50.300">
    <property type="entry name" value="P-loop containing nucleotide triphosphate hydrolases"/>
    <property type="match status" value="1"/>
</dbReference>
<reference evidence="14 15" key="1">
    <citation type="submission" date="2018-11" db="EMBL/GenBank/DDBJ databases">
        <authorList>
            <consortium name="Pathogen Informatics"/>
        </authorList>
    </citation>
    <scope>NUCLEOTIDE SEQUENCE [LARGE SCALE GENOMIC DNA]</scope>
</reference>
<evidence type="ECO:0000256" key="6">
    <source>
        <dbReference type="ARBA" id="ARBA00022701"/>
    </source>
</evidence>
<dbReference type="GO" id="GO:0045504">
    <property type="term" value="F:dynein heavy chain binding"/>
    <property type="evidence" value="ECO:0007669"/>
    <property type="project" value="TreeGrafter"/>
</dbReference>
<sequence>MMDMWAMAKEKLRENEEKLAKSNEGTEERTNEAAPQKTTTHIVICGCSQSGKSTLIHKFLDKNEEPKETIALEYLYARRTRGNDDIRMCSPFPIPLLIVGSKYDEFQNFDSEQRRKICATLRFIAHYYGADLMVKISFLFVRKSSNQQEKQKRLNYFSFTHLAANNS</sequence>
<dbReference type="PANTHER" id="PTHR13236:SF0">
    <property type="entry name" value="CYTOPLASMIC DYNEIN 2 LIGHT INTERMEDIATE CHAIN 1"/>
    <property type="match status" value="1"/>
</dbReference>
<dbReference type="OrthoDB" id="10263060at2759"/>
<keyword evidence="7" id="KW-0970">Cilium biogenesis/degradation</keyword>
<evidence type="ECO:0000256" key="13">
    <source>
        <dbReference type="SAM" id="MobiDB-lite"/>
    </source>
</evidence>
<keyword evidence="8" id="KW-0243">Dynein</keyword>
<dbReference type="GO" id="GO:0036064">
    <property type="term" value="C:ciliary basal body"/>
    <property type="evidence" value="ECO:0007669"/>
    <property type="project" value="TreeGrafter"/>
</dbReference>
<proteinExistence type="inferred from homology"/>
<dbReference type="InterPro" id="IPR027417">
    <property type="entry name" value="P-loop_NTPase"/>
</dbReference>
<evidence type="ECO:0000313" key="14">
    <source>
        <dbReference type="EMBL" id="VDM80596.1"/>
    </source>
</evidence>
<evidence type="ECO:0000256" key="11">
    <source>
        <dbReference type="ARBA" id="ARBA00023212"/>
    </source>
</evidence>
<protein>
    <recommendedName>
        <fullName evidence="3">Cytoplasmic dynein 2 light intermediate chain 1</fullName>
    </recommendedName>
</protein>
<keyword evidence="12" id="KW-0966">Cell projection</keyword>
<evidence type="ECO:0000256" key="5">
    <source>
        <dbReference type="ARBA" id="ARBA00022490"/>
    </source>
</evidence>
<evidence type="ECO:0000256" key="8">
    <source>
        <dbReference type="ARBA" id="ARBA00023017"/>
    </source>
</evidence>
<organism evidence="14 15">
    <name type="scientific">Strongylus vulgaris</name>
    <name type="common">Blood worm</name>
    <dbReference type="NCBI Taxonomy" id="40348"/>
    <lineage>
        <taxon>Eukaryota</taxon>
        <taxon>Metazoa</taxon>
        <taxon>Ecdysozoa</taxon>
        <taxon>Nematoda</taxon>
        <taxon>Chromadorea</taxon>
        <taxon>Rhabditida</taxon>
        <taxon>Rhabditina</taxon>
        <taxon>Rhabditomorpha</taxon>
        <taxon>Strongyloidea</taxon>
        <taxon>Strongylidae</taxon>
        <taxon>Strongylus</taxon>
    </lineage>
</organism>
<dbReference type="GO" id="GO:0035735">
    <property type="term" value="P:intraciliary transport involved in cilium assembly"/>
    <property type="evidence" value="ECO:0007669"/>
    <property type="project" value="InterPro"/>
</dbReference>
<evidence type="ECO:0000256" key="4">
    <source>
        <dbReference type="ARBA" id="ARBA00022473"/>
    </source>
</evidence>
<dbReference type="Proteomes" id="UP000270094">
    <property type="component" value="Unassembled WGS sequence"/>
</dbReference>
<evidence type="ECO:0000313" key="15">
    <source>
        <dbReference type="Proteomes" id="UP000270094"/>
    </source>
</evidence>
<evidence type="ECO:0000256" key="3">
    <source>
        <dbReference type="ARBA" id="ARBA00018863"/>
    </source>
</evidence>
<evidence type="ECO:0000256" key="1">
    <source>
        <dbReference type="ARBA" id="ARBA00004120"/>
    </source>
</evidence>
<accession>A0A3P7JB85</accession>
<comment type="similarity">
    <text evidence="2">Belongs to the dynein light intermediate chain family.</text>
</comment>
<dbReference type="EMBL" id="UYYB01109170">
    <property type="protein sequence ID" value="VDM80596.1"/>
    <property type="molecule type" value="Genomic_DNA"/>
</dbReference>
<dbReference type="SUPFAM" id="SSF52540">
    <property type="entry name" value="P-loop containing nucleoside triphosphate hydrolases"/>
    <property type="match status" value="1"/>
</dbReference>
<dbReference type="GO" id="GO:0005930">
    <property type="term" value="C:axoneme"/>
    <property type="evidence" value="ECO:0007669"/>
    <property type="project" value="TreeGrafter"/>
</dbReference>
<keyword evidence="4" id="KW-0217">Developmental protein</keyword>
<comment type="subcellular location">
    <subcellularLocation>
        <location evidence="1">Cytoplasm</location>
        <location evidence="1">Cytoskeleton</location>
        <location evidence="1">Cilium basal body</location>
    </subcellularLocation>
</comment>
<keyword evidence="11" id="KW-0206">Cytoskeleton</keyword>
<dbReference type="GO" id="GO:0005868">
    <property type="term" value="C:cytoplasmic dynein complex"/>
    <property type="evidence" value="ECO:0007669"/>
    <property type="project" value="InterPro"/>
</dbReference>
<gene>
    <name evidence="14" type="ORF">SVUK_LOCUS15594</name>
</gene>